<feature type="signal peptide" evidence="5">
    <location>
        <begin position="1"/>
        <end position="31"/>
    </location>
</feature>
<dbReference type="InterPro" id="IPR000531">
    <property type="entry name" value="Beta-barrel_TonB"/>
</dbReference>
<evidence type="ECO:0000256" key="5">
    <source>
        <dbReference type="SAM" id="SignalP"/>
    </source>
</evidence>
<feature type="domain" description="TonB-dependent receptor plug" evidence="7">
    <location>
        <begin position="54"/>
        <end position="155"/>
    </location>
</feature>
<evidence type="ECO:0000259" key="6">
    <source>
        <dbReference type="Pfam" id="PF00593"/>
    </source>
</evidence>
<dbReference type="Gene3D" id="2.170.130.10">
    <property type="entry name" value="TonB-dependent receptor, plug domain"/>
    <property type="match status" value="1"/>
</dbReference>
<keyword evidence="2 4" id="KW-0472">Membrane</keyword>
<feature type="chain" id="PRO_5045966862" evidence="5">
    <location>
        <begin position="32"/>
        <end position="999"/>
    </location>
</feature>
<dbReference type="InterPro" id="IPR036942">
    <property type="entry name" value="Beta-barrel_TonB_sf"/>
</dbReference>
<dbReference type="InterPro" id="IPR010104">
    <property type="entry name" value="TonB_rcpt_bac"/>
</dbReference>
<dbReference type="Pfam" id="PF00593">
    <property type="entry name" value="TonB_dep_Rec_b-barrel"/>
    <property type="match status" value="1"/>
</dbReference>
<organism evidence="8 9">
    <name type="scientific">Simiduia curdlanivorans</name>
    <dbReference type="NCBI Taxonomy" id="1492769"/>
    <lineage>
        <taxon>Bacteria</taxon>
        <taxon>Pseudomonadati</taxon>
        <taxon>Pseudomonadota</taxon>
        <taxon>Gammaproteobacteria</taxon>
        <taxon>Cellvibrionales</taxon>
        <taxon>Cellvibrionaceae</taxon>
        <taxon>Simiduia</taxon>
    </lineage>
</organism>
<dbReference type="Gene3D" id="2.40.170.20">
    <property type="entry name" value="TonB-dependent receptor, beta-barrel domain"/>
    <property type="match status" value="1"/>
</dbReference>
<evidence type="ECO:0000256" key="2">
    <source>
        <dbReference type="ARBA" id="ARBA00023136"/>
    </source>
</evidence>
<feature type="domain" description="TonB-dependent receptor-like beta-barrel" evidence="6">
    <location>
        <begin position="449"/>
        <end position="966"/>
    </location>
</feature>
<dbReference type="Pfam" id="PF07715">
    <property type="entry name" value="Plug"/>
    <property type="match status" value="1"/>
</dbReference>
<dbReference type="NCBIfam" id="TIGR01782">
    <property type="entry name" value="TonB-Xanth-Caul"/>
    <property type="match status" value="1"/>
</dbReference>
<evidence type="ECO:0000313" key="8">
    <source>
        <dbReference type="EMBL" id="MFC4360791.1"/>
    </source>
</evidence>
<comment type="similarity">
    <text evidence="4">Belongs to the TonB-dependent receptor family.</text>
</comment>
<keyword evidence="5" id="KW-0732">Signal</keyword>
<evidence type="ECO:0000313" key="9">
    <source>
        <dbReference type="Proteomes" id="UP001595840"/>
    </source>
</evidence>
<evidence type="ECO:0000259" key="7">
    <source>
        <dbReference type="Pfam" id="PF07715"/>
    </source>
</evidence>
<dbReference type="Proteomes" id="UP001595840">
    <property type="component" value="Unassembled WGS sequence"/>
</dbReference>
<gene>
    <name evidence="8" type="ORF">ACFOX3_00685</name>
</gene>
<comment type="caution">
    <text evidence="8">The sequence shown here is derived from an EMBL/GenBank/DDBJ whole genome shotgun (WGS) entry which is preliminary data.</text>
</comment>
<dbReference type="EMBL" id="JBHSCX010000001">
    <property type="protein sequence ID" value="MFC4360791.1"/>
    <property type="molecule type" value="Genomic_DNA"/>
</dbReference>
<accession>A0ABV8V070</accession>
<keyword evidence="4" id="KW-0798">TonB box</keyword>
<sequence length="999" mass="108808">MSKFHSRYQKTLLATSITAIVMSGSAGFAIAQEGIEEVTVTGIRKAQEDSVSLKRDAAQVVDGISAEDIGKLPDVTITDSLQRIPGVSIRRSAGEGSSLIVRGMPQVGSQLNGEAFMSPGSITTVQPSYGDLPSQLFKGADVYKTSSANLTNAGITGTINLKTRRPFEFDDGFTLAASAEIQQGEETQESDPVASGLVNWKNDTVGVMVSGSYANTNLANYYNGFNTGNPEGDASWVNGVNAWGGSNPVNYLSPQGFAAWNQVTERERAGLNASFQADLGEGFQFTADYFYTQQDEYNRKVGMSVTNKWQGLEWFNDVDGRDLGVLDNGQHWMTVNQWDMNPKRLKSFSQNDSYLTDSTNVNLQLDYDNGGKLTGSVRYAQGDASKKRRHGYNEGDLTDGTSTGIDPFYPAELCGSATPVGDDGGCYVPPNPLGYTDNPQLTLDTRGAHSVWGGFDNQVAGGLGAGATIRDYMTNLDSYNIGAFSSENNADSTGDFKAFRMDGNYALEEGMFITSVDVGLRSSLRSVEETRFHLFSPFYAGYNDINGNTLEEGCGVQWKATDVALGNSDGCTAGEMVNGDFVGYTALPPTALDAHNNVSFITDFGPVKGIPGVWAVNPSDYDDPEAFHNRVFGSTQRMIIPGTSYAVDLQEDSFYVQGNFESGIMSGNLGVRVIETELTVVQNVVGPTPIPYGNTNPDDGDKVTKRSYRDVLPSLNLAFAVTDDIKIRAAYAKNMTPLDLASWGDGRTVQTSLDATTGQFEVNAVSDGGNPALNPWRSDNYDLSAEWYFGDASMAAIGAFLVEVESFVADGTVEEDFILTSGATRTINVSSPVQGEGGEVKGIEIGGKLAMSDFTDGFISGFGLDANYTYSPSTQERRDVNGDKLAFPENSEDQYNLALWYENYGFQARIAYNYRSDRLHETWGVFDTVDEKRTAGVYQKAVGFVDLSASYDITEEFTVYFNGSNITGEYEDYYVQWEDQYAYQNYYEPRYTLGLRARF</sequence>
<keyword evidence="3" id="KW-0998">Cell outer membrane</keyword>
<proteinExistence type="inferred from homology"/>
<dbReference type="InterPro" id="IPR012910">
    <property type="entry name" value="Plug_dom"/>
</dbReference>
<reference evidence="9" key="1">
    <citation type="journal article" date="2019" name="Int. J. Syst. Evol. Microbiol.">
        <title>The Global Catalogue of Microorganisms (GCM) 10K type strain sequencing project: providing services to taxonomists for standard genome sequencing and annotation.</title>
        <authorList>
            <consortium name="The Broad Institute Genomics Platform"/>
            <consortium name="The Broad Institute Genome Sequencing Center for Infectious Disease"/>
            <person name="Wu L."/>
            <person name="Ma J."/>
        </authorList>
    </citation>
    <scope>NUCLEOTIDE SEQUENCE [LARGE SCALE GENOMIC DNA]</scope>
    <source>
        <strain evidence="9">CECT 8570</strain>
    </source>
</reference>
<keyword evidence="8" id="KW-0675">Receptor</keyword>
<evidence type="ECO:0000256" key="1">
    <source>
        <dbReference type="ARBA" id="ARBA00004442"/>
    </source>
</evidence>
<name>A0ABV8V070_9GAMM</name>
<dbReference type="PANTHER" id="PTHR40980:SF3">
    <property type="entry name" value="TONB-DEPENDENT RECEPTOR-LIKE BETA-BARREL DOMAIN-CONTAINING PROTEIN"/>
    <property type="match status" value="1"/>
</dbReference>
<evidence type="ECO:0000256" key="3">
    <source>
        <dbReference type="ARBA" id="ARBA00023237"/>
    </source>
</evidence>
<dbReference type="RefSeq" id="WP_290264638.1">
    <property type="nucleotide sequence ID" value="NZ_JAUFQG010000006.1"/>
</dbReference>
<dbReference type="InterPro" id="IPR037066">
    <property type="entry name" value="Plug_dom_sf"/>
</dbReference>
<comment type="subcellular location">
    <subcellularLocation>
        <location evidence="1 4">Cell outer membrane</location>
    </subcellularLocation>
</comment>
<keyword evidence="9" id="KW-1185">Reference proteome</keyword>
<protein>
    <submittedName>
        <fullName evidence="8">TonB-dependent receptor</fullName>
    </submittedName>
</protein>
<dbReference type="PANTHER" id="PTHR40980">
    <property type="entry name" value="PLUG DOMAIN-CONTAINING PROTEIN"/>
    <property type="match status" value="1"/>
</dbReference>
<evidence type="ECO:0000256" key="4">
    <source>
        <dbReference type="RuleBase" id="RU003357"/>
    </source>
</evidence>
<dbReference type="SUPFAM" id="SSF56935">
    <property type="entry name" value="Porins"/>
    <property type="match status" value="1"/>
</dbReference>